<dbReference type="PROSITE" id="PS51186">
    <property type="entry name" value="GNAT"/>
    <property type="match status" value="1"/>
</dbReference>
<feature type="domain" description="N-acetyltransferase" evidence="3">
    <location>
        <begin position="10"/>
        <end position="171"/>
    </location>
</feature>
<keyword evidence="5" id="KW-1185">Reference proteome</keyword>
<dbReference type="PANTHER" id="PTHR43877:SF2">
    <property type="entry name" value="AMINOALKYLPHOSPHONATE N-ACETYLTRANSFERASE-RELATED"/>
    <property type="match status" value="1"/>
</dbReference>
<dbReference type="Proteomes" id="UP001501844">
    <property type="component" value="Unassembled WGS sequence"/>
</dbReference>
<comment type="caution">
    <text evidence="4">The sequence shown here is derived from an EMBL/GenBank/DDBJ whole genome shotgun (WGS) entry which is preliminary data.</text>
</comment>
<dbReference type="RefSeq" id="WP_345169543.1">
    <property type="nucleotide sequence ID" value="NZ_BAABGX010000003.1"/>
</dbReference>
<protein>
    <submittedName>
        <fullName evidence="4">GNAT family N-acetyltransferase</fullName>
    </submittedName>
</protein>
<keyword evidence="2" id="KW-0012">Acyltransferase</keyword>
<accession>A0ABP8G284</accession>
<dbReference type="PANTHER" id="PTHR43877">
    <property type="entry name" value="AMINOALKYLPHOSPHONATE N-ACETYLTRANSFERASE-RELATED-RELATED"/>
    <property type="match status" value="1"/>
</dbReference>
<organism evidence="4 5">
    <name type="scientific">Nibribacter koreensis</name>
    <dbReference type="NCBI Taxonomy" id="1084519"/>
    <lineage>
        <taxon>Bacteria</taxon>
        <taxon>Pseudomonadati</taxon>
        <taxon>Bacteroidota</taxon>
        <taxon>Cytophagia</taxon>
        <taxon>Cytophagales</taxon>
        <taxon>Hymenobacteraceae</taxon>
        <taxon>Nibribacter</taxon>
    </lineage>
</organism>
<dbReference type="InterPro" id="IPR000182">
    <property type="entry name" value="GNAT_dom"/>
</dbReference>
<evidence type="ECO:0000313" key="5">
    <source>
        <dbReference type="Proteomes" id="UP001501844"/>
    </source>
</evidence>
<dbReference type="SUPFAM" id="SSF55729">
    <property type="entry name" value="Acyl-CoA N-acyltransferases (Nat)"/>
    <property type="match status" value="1"/>
</dbReference>
<evidence type="ECO:0000256" key="2">
    <source>
        <dbReference type="ARBA" id="ARBA00023315"/>
    </source>
</evidence>
<evidence type="ECO:0000256" key="1">
    <source>
        <dbReference type="ARBA" id="ARBA00022679"/>
    </source>
</evidence>
<proteinExistence type="predicted"/>
<dbReference type="InterPro" id="IPR016181">
    <property type="entry name" value="Acyl_CoA_acyltransferase"/>
</dbReference>
<dbReference type="CDD" id="cd04301">
    <property type="entry name" value="NAT_SF"/>
    <property type="match status" value="1"/>
</dbReference>
<evidence type="ECO:0000313" key="4">
    <source>
        <dbReference type="EMBL" id="GAA4315807.1"/>
    </source>
</evidence>
<dbReference type="Pfam" id="PF00583">
    <property type="entry name" value="Acetyltransf_1"/>
    <property type="match status" value="1"/>
</dbReference>
<keyword evidence="1" id="KW-0808">Transferase</keyword>
<name>A0ABP8G284_9BACT</name>
<dbReference type="InterPro" id="IPR050832">
    <property type="entry name" value="Bact_Acetyltransf"/>
</dbReference>
<reference evidence="5" key="1">
    <citation type="journal article" date="2019" name="Int. J. Syst. Evol. Microbiol.">
        <title>The Global Catalogue of Microorganisms (GCM) 10K type strain sequencing project: providing services to taxonomists for standard genome sequencing and annotation.</title>
        <authorList>
            <consortium name="The Broad Institute Genomics Platform"/>
            <consortium name="The Broad Institute Genome Sequencing Center for Infectious Disease"/>
            <person name="Wu L."/>
            <person name="Ma J."/>
        </authorList>
    </citation>
    <scope>NUCLEOTIDE SEQUENCE [LARGE SCALE GENOMIC DNA]</scope>
    <source>
        <strain evidence="5">JCM 17917</strain>
    </source>
</reference>
<sequence length="172" mass="19612">MPVPTSAHSTNTIEETQDALAIHQLAHQTWQPTYKDILAPDQIQYMLDQFYTPSSLLQQMQEGQTFLLVKNQGVPAAFASFSLLYPEEKIYKLNKLYILPAQQGKGFGKMLVEEIVRRIQPLGATALDLNVHRENPAKNFYLKHGFQIHQTLDIPLGPYTLNDYIMRKPLTA</sequence>
<dbReference type="Gene3D" id="3.40.630.30">
    <property type="match status" value="1"/>
</dbReference>
<dbReference type="EMBL" id="BAABGX010000003">
    <property type="protein sequence ID" value="GAA4315807.1"/>
    <property type="molecule type" value="Genomic_DNA"/>
</dbReference>
<evidence type="ECO:0000259" key="3">
    <source>
        <dbReference type="PROSITE" id="PS51186"/>
    </source>
</evidence>
<gene>
    <name evidence="4" type="ORF">GCM10023183_36750</name>
</gene>